<feature type="domain" description="Tip attachment protein J" evidence="3">
    <location>
        <begin position="325"/>
        <end position="487"/>
    </location>
</feature>
<gene>
    <name evidence="5" type="ORF">NCTC9380_02222</name>
</gene>
<dbReference type="RefSeq" id="WP_020824195.1">
    <property type="nucleotide sequence ID" value="NZ_CP017486.1"/>
</dbReference>
<evidence type="ECO:0000259" key="3">
    <source>
        <dbReference type="Pfam" id="PF13550"/>
    </source>
</evidence>
<evidence type="ECO:0000259" key="4">
    <source>
        <dbReference type="Pfam" id="PF24801"/>
    </source>
</evidence>
<protein>
    <submittedName>
        <fullName evidence="5">Domain of uncharacterized function (DUF1983)</fullName>
    </submittedName>
</protein>
<dbReference type="InterPro" id="IPR032876">
    <property type="entry name" value="J_dom"/>
</dbReference>
<dbReference type="PANTHER" id="PTHR36251:SF2">
    <property type="entry name" value="GIFSY-2 PROPHAGE HOST SPECIFICITY PROTEIN J, PHAGE LAMBDA"/>
    <property type="match status" value="1"/>
</dbReference>
<dbReference type="InterPro" id="IPR055385">
    <property type="entry name" value="GpJ_HDII-ins2"/>
</dbReference>
<evidence type="ECO:0000259" key="2">
    <source>
        <dbReference type="Pfam" id="PF09327"/>
    </source>
</evidence>
<dbReference type="InterPro" id="IPR053171">
    <property type="entry name" value="Viral_Tip_Attach_Protein"/>
</dbReference>
<feature type="domain" description="Tip attachment protein J HDII-ins2" evidence="4">
    <location>
        <begin position="87"/>
        <end position="206"/>
    </location>
</feature>
<organism evidence="5 6">
    <name type="scientific">Mannheimia haemolytica</name>
    <name type="common">Pasteurella haemolytica</name>
    <dbReference type="NCBI Taxonomy" id="75985"/>
    <lineage>
        <taxon>Bacteria</taxon>
        <taxon>Pseudomonadati</taxon>
        <taxon>Pseudomonadota</taxon>
        <taxon>Gammaproteobacteria</taxon>
        <taxon>Pasteurellales</taxon>
        <taxon>Pasteurellaceae</taxon>
        <taxon>Mannheimia</taxon>
    </lineage>
</organism>
<feature type="region of interest" description="Disordered" evidence="1">
    <location>
        <begin position="1"/>
        <end position="20"/>
    </location>
</feature>
<evidence type="ECO:0000256" key="1">
    <source>
        <dbReference type="SAM" id="MobiDB-lite"/>
    </source>
</evidence>
<proteinExistence type="predicted"/>
<sequence length="2377" mass="257832">MGLFSRKRKNHTPKEAPETGRSKQIVNIVELLCEGEIEGLVDGFKSIYLDGTQIQNDDGSYNFNNVSGQLNVGTQDQNVLDGYDSSQNEVSVGVEVKKKSGAIVRTVTDERISRLRLTLGVRSLFHQNNQGDTNTTNVDLKITIGTRQYSHSFNGKYSSQYLESVVFDNLPPVPFNISVERVTKDSNSQRLQNGTIWSSYTEIIDTEFTYPNSAVAGISFDSEYFNNIPTRNYLIKAKKVKVPSNYDPVKRTYTGFWDGTFKIAWTNNPAWEIYDLAPILSKMLGVEISFDKWALYDVARYCDQLVPDGMGGMEPRFTCNVWLTEVKTAYDLLNDFCSVFRAIPIWTGTEVSVIIDRPRDPVWTYTNANVVGGFERSYSARKSRHNAVQVTYSDKTNGYESAIEYVSDDEEIKKHGLNLSQITAFGCTSRGQAHRTGKWILETEKREKETITFTVGREGLMHLPGDIIRVADSHYAGTEIGGRVLAINGRKVTLDREISIDNASYFTYINGEATHSSIKIQSVNGKEITLDSTPTGLETYGVWSLSTKQISSGLYRSISIVENADGTNTITALQHEPQKEAIVDNAAHFVETARTLYKAPQINAVEVSTGYDGKLYISSDISSGDGKLTYDIKINKDGNLYQFKKGLADPNIELSDLPNGDYSVIIYGKNAKGQIVTEKTQTFTIDRPPAPTGVVVTGGLGQITLEWDWVNEVTQTEIFAAETDNFALAKKIAKVTARTYAHTLKGNKVVRYYWLRHTRGINVGPFYQQQGVRGQTAVDLDARLTELNTQLSRNIVNEVFDVAAPARGLELVKTVANLTDKGTKLASSQVYNQADGKLYTWNGTAYSATVAAEDVTGKLSKSKIDTSLISQLTGADNTANLARRLAETAQSNINQEITNRQDAVTAEANNRTKAIQAESANLTKKIQAEATARGAAVTQLQNVDAQQAQLISAVTAKANNALSGLEEEKTARANGDKAEAQAREALTARMGAAESNIVTIQRTVANNAQSISEVSQNLNAKIDNINIGGRNLLRDSEFNAYNKWGSPQIEFAENANRRTIKVTSTGTNGPVGICSSNRHSTSYFQQGETYTLSLFARGSKALDYLYLMRQDGNNVRLPVINVASETEFNYYKLTFKAPFTTQQGYFLVGFFQSTPNQFVEFHSLKLEKGNVATDWTPAPEDVDSAVSAVSADLTSYKQTQAATDSAQAQQLNQLSVNLTKAETNFNAKITEEKKARVDADKANAERLTDITSRVANAESNITNFQSTKANKSEVASIAQQNLQSIWRTDAQSAVDALKIGGANLLVDSEYLTTARWGGSSRVASSQYGDRRLTQVFVTQAGTGHFGVTQGTQKATTRIRQGETYTLSLNAQGTAGFTRTGLNYVYLIREDGGNFRLPTLPLTASLSQRPKVTFTAPWTSNQVRLLIGANGIFEATDWFAFHSVKLEMGNVATGWTPTAKDIDDKVSAVQSNLTAYQAAQAKADQAKATQISGLTTRMGAAESNLTRTERAVTELNQTTVTTLRDLTARTKTTEGSLSRLETAKANKTEVASIAQSSLQSIWKADAKSAVDSLSIGARNLLIDSTYNQHINYNTKMSSITRTVYRGNMLIRLGMLGGAGVAGIVQAPAAQVSNIRQGQEYTLSLNVQGTAGIQKTGLNYVFLMRADGANQRLATIPVIASLLNRPKITFTAEWTSERAYLLVGVNGTYETTDWLAFHSVKLEKGNVATDWTPAPEDVDSAVSAVSAKIDTIQETLANADSALSSRIDTVTASVGSNLAKITQVSNAVAGVDGKLSSTHTIKTETIAGGRKAIAGIALGAAADNRNAESSVIVMADKFEVVKNAQDGQPVRLFGVAQNKVAINGDLIATGTIKGSHIDADSVRAGILTAGAIRTEHLAAGQISADKLAIGLGGNLLVNPIFATPDLSIAPFGWNYWRGEVGDRLNIDTRNIFNRNKQDNYGLKNGGLPNELVFSMRYSTTKETSDTGRIGWLSQDINVVPNKKYIASVWLACHRGQAKLVIENIEKPGGAYLGRIGNSEVITGYSAHQGEFKNMKRVKVVFTAPTSGCIRFALRLDNIQGKANPFLFARRPMLEEASDNVTDITQPSPWQNAGVTAIHGGSIVTNTVTAQQIAANTITANEIAAGTIAARNMAANSINASHIVGSSITADKLNVNNLAAISANLGKVTAGTITGTTISGGTISGTTITGGIIKGARIEGLTGKFTGELEINQLIGGNIYEAKTWTSKATGKSKTYSETKNSFALSDTYYEYVCQFVLPATKATRTLYVVHTPTGESKSKTFYGSGSNRTPTTITLPSVIDISNTISPNVSNPFNDSGAILIANTQYVVTCRAWCAGRGRSAKVNFRAIISSTNGSSYQL</sequence>
<dbReference type="Pfam" id="PF09327">
    <property type="entry name" value="Phage_Tail_Tip"/>
    <property type="match status" value="1"/>
</dbReference>
<dbReference type="Gene3D" id="2.60.120.260">
    <property type="entry name" value="Galactose-binding domain-like"/>
    <property type="match status" value="1"/>
</dbReference>
<dbReference type="EMBL" id="UGPL01000006">
    <property type="protein sequence ID" value="STY66891.1"/>
    <property type="molecule type" value="Genomic_DNA"/>
</dbReference>
<accession>A0A378NEP1</accession>
<dbReference type="PANTHER" id="PTHR36251">
    <property type="entry name" value="FELS-1 PROPHAGE HOST SPECIFICITY PROTEIN-RELATED"/>
    <property type="match status" value="1"/>
</dbReference>
<name>A0A378NEP1_MANHA</name>
<dbReference type="InterPro" id="IPR015406">
    <property type="entry name" value="GpJ_CSF"/>
</dbReference>
<dbReference type="Pfam" id="PF24801">
    <property type="entry name" value="FNIII-A_GpJ"/>
    <property type="match status" value="1"/>
</dbReference>
<evidence type="ECO:0000313" key="5">
    <source>
        <dbReference type="EMBL" id="STY66891.1"/>
    </source>
</evidence>
<feature type="compositionally biased region" description="Basic residues" evidence="1">
    <location>
        <begin position="1"/>
        <end position="11"/>
    </location>
</feature>
<feature type="domain" description="Tip attachment protein J central straight fiber" evidence="2">
    <location>
        <begin position="1778"/>
        <end position="1885"/>
    </location>
</feature>
<evidence type="ECO:0000313" key="6">
    <source>
        <dbReference type="Proteomes" id="UP000254031"/>
    </source>
</evidence>
<dbReference type="Pfam" id="PF13550">
    <property type="entry name" value="Phage-tail_3"/>
    <property type="match status" value="1"/>
</dbReference>
<reference evidence="5 6" key="1">
    <citation type="submission" date="2018-06" db="EMBL/GenBank/DDBJ databases">
        <authorList>
            <consortium name="Pathogen Informatics"/>
            <person name="Doyle S."/>
        </authorList>
    </citation>
    <scope>NUCLEOTIDE SEQUENCE [LARGE SCALE GENOMIC DNA]</scope>
    <source>
        <strain evidence="5 6">NCTC9380</strain>
    </source>
</reference>
<dbReference type="Proteomes" id="UP000254031">
    <property type="component" value="Unassembled WGS sequence"/>
</dbReference>